<dbReference type="CDD" id="cd12914">
    <property type="entry name" value="PDC1_DGC_like"/>
    <property type="match status" value="1"/>
</dbReference>
<dbReference type="RefSeq" id="WP_091134616.1">
    <property type="nucleotide sequence ID" value="NZ_FMVJ01000006.1"/>
</dbReference>
<dbReference type="OrthoDB" id="9812260at2"/>
<comment type="subcellular location">
    <subcellularLocation>
        <location evidence="1">Cell membrane</location>
        <topology evidence="1">Multi-pass membrane protein</topology>
    </subcellularLocation>
</comment>
<keyword evidence="2" id="KW-1003">Cell membrane</keyword>
<evidence type="ECO:0000313" key="8">
    <source>
        <dbReference type="EMBL" id="SCY80950.1"/>
    </source>
</evidence>
<gene>
    <name evidence="8" type="ORF">SAMN02927923_02383</name>
</gene>
<keyword evidence="5 6" id="KW-0472">Membrane</keyword>
<dbReference type="SUPFAM" id="SSF103190">
    <property type="entry name" value="Sensory domain-like"/>
    <property type="match status" value="1"/>
</dbReference>
<name>A0A1G5IZ11_9HYPH</name>
<dbReference type="Gene3D" id="6.10.340.10">
    <property type="match status" value="1"/>
</dbReference>
<evidence type="ECO:0000256" key="5">
    <source>
        <dbReference type="ARBA" id="ARBA00023136"/>
    </source>
</evidence>
<dbReference type="Proteomes" id="UP000199569">
    <property type="component" value="Unassembled WGS sequence"/>
</dbReference>
<feature type="domain" description="Cache" evidence="7">
    <location>
        <begin position="44"/>
        <end position="267"/>
    </location>
</feature>
<evidence type="ECO:0000256" key="4">
    <source>
        <dbReference type="ARBA" id="ARBA00022989"/>
    </source>
</evidence>
<dbReference type="Pfam" id="PF02743">
    <property type="entry name" value="dCache_1"/>
    <property type="match status" value="1"/>
</dbReference>
<feature type="transmembrane region" description="Helical" evidence="6">
    <location>
        <begin position="285"/>
        <end position="308"/>
    </location>
</feature>
<dbReference type="InterPro" id="IPR033479">
    <property type="entry name" value="dCache_1"/>
</dbReference>
<evidence type="ECO:0000259" key="7">
    <source>
        <dbReference type="Pfam" id="PF02743"/>
    </source>
</evidence>
<accession>A0A1G5IZ11</accession>
<organism evidence="8 9">
    <name type="scientific">Microvirga guangxiensis</name>
    <dbReference type="NCBI Taxonomy" id="549386"/>
    <lineage>
        <taxon>Bacteria</taxon>
        <taxon>Pseudomonadati</taxon>
        <taxon>Pseudomonadota</taxon>
        <taxon>Alphaproteobacteria</taxon>
        <taxon>Hyphomicrobiales</taxon>
        <taxon>Methylobacteriaceae</taxon>
        <taxon>Microvirga</taxon>
    </lineage>
</organism>
<evidence type="ECO:0000313" key="9">
    <source>
        <dbReference type="Proteomes" id="UP000199569"/>
    </source>
</evidence>
<evidence type="ECO:0000256" key="3">
    <source>
        <dbReference type="ARBA" id="ARBA00022692"/>
    </source>
</evidence>
<dbReference type="EMBL" id="FMVJ01000006">
    <property type="protein sequence ID" value="SCY80950.1"/>
    <property type="molecule type" value="Genomic_DNA"/>
</dbReference>
<evidence type="ECO:0000256" key="6">
    <source>
        <dbReference type="SAM" id="Phobius"/>
    </source>
</evidence>
<keyword evidence="4 6" id="KW-1133">Transmembrane helix</keyword>
<dbReference type="InterPro" id="IPR029151">
    <property type="entry name" value="Sensor-like_sf"/>
</dbReference>
<sequence>MRIGLKTIIFVGGGLLLLAPAIVAGTVFANAMQKRAEVANGARLRVLGEIAAEQLGRSMHQLWQSVEGMGRIVSLDDPQEARRQLDLLAQVDRRYTWIGVADVEGKVITASKGMLEGQSVAERPWFRRGLNGPAATDVHAAVLLEKLLPPTQEPRRFVDFSAPVKDEQGAVSGVIGAHFDWNFVQDSLQAMKGPGVEVMLISRERTVLSGPEGLRGITLSVGSAIAAGQAASVSLRERWPDGKDYITVVIPSVKHADMPSFGWSVIVRADTNSVLDPTRAITRTFWIVLGAGMFAALALLFLLAMWAATPLRRLAGTAEQLASGRYDTPPYDETRYEEASRLSAALVRLQSQSVRPYQPAGTSVKKAP</sequence>
<reference evidence="8 9" key="1">
    <citation type="submission" date="2016-10" db="EMBL/GenBank/DDBJ databases">
        <authorList>
            <person name="de Groot N.N."/>
        </authorList>
    </citation>
    <scope>NUCLEOTIDE SEQUENCE [LARGE SCALE GENOMIC DNA]</scope>
    <source>
        <strain evidence="8 9">CGMCC 1.7666</strain>
    </source>
</reference>
<evidence type="ECO:0000256" key="2">
    <source>
        <dbReference type="ARBA" id="ARBA00022475"/>
    </source>
</evidence>
<dbReference type="Gene3D" id="3.30.450.20">
    <property type="entry name" value="PAS domain"/>
    <property type="match status" value="1"/>
</dbReference>
<dbReference type="AlphaFoldDB" id="A0A1G5IZ11"/>
<keyword evidence="9" id="KW-1185">Reference proteome</keyword>
<keyword evidence="3 6" id="KW-0812">Transmembrane</keyword>
<evidence type="ECO:0000256" key="1">
    <source>
        <dbReference type="ARBA" id="ARBA00004651"/>
    </source>
</evidence>
<dbReference type="STRING" id="549386.SAMN02927923_02383"/>
<dbReference type="GO" id="GO:0005886">
    <property type="term" value="C:plasma membrane"/>
    <property type="evidence" value="ECO:0007669"/>
    <property type="project" value="UniProtKB-SubCell"/>
</dbReference>
<proteinExistence type="predicted"/>
<protein>
    <submittedName>
        <fullName evidence="8">HAMP domain-containing protein</fullName>
    </submittedName>
</protein>